<feature type="chain" id="PRO_5021476337" evidence="1">
    <location>
        <begin position="27"/>
        <end position="117"/>
    </location>
</feature>
<reference evidence="2 3" key="1">
    <citation type="submission" date="2019-03" db="EMBL/GenBank/DDBJ databases">
        <title>First draft genome of Liparis tanakae, snailfish: a comprehensive survey of snailfish specific genes.</title>
        <authorList>
            <person name="Kim W."/>
            <person name="Song I."/>
            <person name="Jeong J.-H."/>
            <person name="Kim D."/>
            <person name="Kim S."/>
            <person name="Ryu S."/>
            <person name="Song J.Y."/>
            <person name="Lee S.K."/>
        </authorList>
    </citation>
    <scope>NUCLEOTIDE SEQUENCE [LARGE SCALE GENOMIC DNA]</scope>
    <source>
        <tissue evidence="2">Muscle</tissue>
    </source>
</reference>
<keyword evidence="1" id="KW-0732">Signal</keyword>
<dbReference type="OrthoDB" id="8937410at2759"/>
<evidence type="ECO:0000256" key="1">
    <source>
        <dbReference type="SAM" id="SignalP"/>
    </source>
</evidence>
<evidence type="ECO:0000313" key="2">
    <source>
        <dbReference type="EMBL" id="TNN77289.1"/>
    </source>
</evidence>
<gene>
    <name evidence="2" type="primary">Crispld1_0</name>
    <name evidence="2" type="ORF">EYF80_012403</name>
</gene>
<dbReference type="SUPFAM" id="SSF55797">
    <property type="entry name" value="PR-1-like"/>
    <property type="match status" value="1"/>
</dbReference>
<keyword evidence="3" id="KW-1185">Reference proteome</keyword>
<feature type="signal peptide" evidence="1">
    <location>
        <begin position="1"/>
        <end position="26"/>
    </location>
</feature>
<sequence length="117" mass="13244">MKRSLPFAGWVGAASLFLCLTQTVLTVVLTNSTKLESILDKYRDNDEEWWRARSRGRRAISEGDMHLILDLHNKLRGQVHPPASNMEYMLCQLKTAEGKKDGENNLQSKATICLQLA</sequence>
<dbReference type="AlphaFoldDB" id="A0A4Z2IGY9"/>
<accession>A0A4Z2IGY9</accession>
<dbReference type="InterPro" id="IPR035940">
    <property type="entry name" value="CAP_sf"/>
</dbReference>
<dbReference type="Proteomes" id="UP000314294">
    <property type="component" value="Unassembled WGS sequence"/>
</dbReference>
<evidence type="ECO:0000313" key="3">
    <source>
        <dbReference type="Proteomes" id="UP000314294"/>
    </source>
</evidence>
<organism evidence="2 3">
    <name type="scientific">Liparis tanakae</name>
    <name type="common">Tanaka's snailfish</name>
    <dbReference type="NCBI Taxonomy" id="230148"/>
    <lineage>
        <taxon>Eukaryota</taxon>
        <taxon>Metazoa</taxon>
        <taxon>Chordata</taxon>
        <taxon>Craniata</taxon>
        <taxon>Vertebrata</taxon>
        <taxon>Euteleostomi</taxon>
        <taxon>Actinopterygii</taxon>
        <taxon>Neopterygii</taxon>
        <taxon>Teleostei</taxon>
        <taxon>Neoteleostei</taxon>
        <taxon>Acanthomorphata</taxon>
        <taxon>Eupercaria</taxon>
        <taxon>Perciformes</taxon>
        <taxon>Cottioidei</taxon>
        <taxon>Cottales</taxon>
        <taxon>Liparidae</taxon>
        <taxon>Liparis</taxon>
    </lineage>
</organism>
<protein>
    <submittedName>
        <fullName evidence="2">Cysteine-rich secretory protein LCCL domain-containing 1</fullName>
    </submittedName>
</protein>
<dbReference type="EMBL" id="SRLO01000084">
    <property type="protein sequence ID" value="TNN77289.1"/>
    <property type="molecule type" value="Genomic_DNA"/>
</dbReference>
<proteinExistence type="predicted"/>
<name>A0A4Z2IGY9_9TELE</name>
<comment type="caution">
    <text evidence="2">The sequence shown here is derived from an EMBL/GenBank/DDBJ whole genome shotgun (WGS) entry which is preliminary data.</text>
</comment>